<feature type="region of interest" description="Disordered" evidence="3">
    <location>
        <begin position="1"/>
        <end position="79"/>
    </location>
</feature>
<dbReference type="EMBL" id="OZ037944">
    <property type="protein sequence ID" value="CAL1694624.1"/>
    <property type="molecule type" value="Genomic_DNA"/>
</dbReference>
<reference evidence="6" key="1">
    <citation type="submission" date="2024-04" db="EMBL/GenBank/DDBJ databases">
        <authorList>
            <person name="Shaw F."/>
            <person name="Minotto A."/>
        </authorList>
    </citation>
    <scope>NUCLEOTIDE SEQUENCE [LARGE SCALE GENOMIC DNA]</scope>
</reference>
<evidence type="ECO:0000313" key="5">
    <source>
        <dbReference type="EMBL" id="CAL1694624.1"/>
    </source>
</evidence>
<feature type="region of interest" description="Disordered" evidence="3">
    <location>
        <begin position="264"/>
        <end position="290"/>
    </location>
</feature>
<feature type="compositionally biased region" description="Polar residues" evidence="3">
    <location>
        <begin position="44"/>
        <end position="57"/>
    </location>
</feature>
<dbReference type="PROSITE" id="PS50127">
    <property type="entry name" value="UBC_2"/>
    <property type="match status" value="1"/>
</dbReference>
<dbReference type="InterPro" id="IPR000608">
    <property type="entry name" value="UBC"/>
</dbReference>
<feature type="domain" description="UBC core" evidence="4">
    <location>
        <begin position="576"/>
        <end position="735"/>
    </location>
</feature>
<proteinExistence type="predicted"/>
<gene>
    <name evidence="5" type="ORF">GFSPODELE1_LOCUS401</name>
</gene>
<dbReference type="Proteomes" id="UP001497453">
    <property type="component" value="Chromosome 1"/>
</dbReference>
<evidence type="ECO:0000256" key="1">
    <source>
        <dbReference type="ARBA" id="ARBA00022679"/>
    </source>
</evidence>
<dbReference type="SUPFAM" id="SSF54495">
    <property type="entry name" value="UBC-like"/>
    <property type="match status" value="1"/>
</dbReference>
<keyword evidence="6" id="KW-1185">Reference proteome</keyword>
<keyword evidence="1" id="KW-0808">Transferase</keyword>
<dbReference type="PANTHER" id="PTHR46116">
    <property type="entry name" value="(E3-INDEPENDENT) E2 UBIQUITIN-CONJUGATING ENZYME"/>
    <property type="match status" value="1"/>
</dbReference>
<evidence type="ECO:0000259" key="4">
    <source>
        <dbReference type="PROSITE" id="PS50127"/>
    </source>
</evidence>
<feature type="region of interest" description="Disordered" evidence="3">
    <location>
        <begin position="106"/>
        <end position="145"/>
    </location>
</feature>
<organism evidence="5 6">
    <name type="scientific">Somion occarium</name>
    <dbReference type="NCBI Taxonomy" id="3059160"/>
    <lineage>
        <taxon>Eukaryota</taxon>
        <taxon>Fungi</taxon>
        <taxon>Dikarya</taxon>
        <taxon>Basidiomycota</taxon>
        <taxon>Agaricomycotina</taxon>
        <taxon>Agaricomycetes</taxon>
        <taxon>Polyporales</taxon>
        <taxon>Cerrenaceae</taxon>
        <taxon>Somion</taxon>
    </lineage>
</organism>
<name>A0ABP1CIV2_9APHY</name>
<accession>A0ABP1CIV2</accession>
<protein>
    <recommendedName>
        <fullName evidence="4">UBC core domain-containing protein</fullName>
    </recommendedName>
</protein>
<evidence type="ECO:0000256" key="3">
    <source>
        <dbReference type="SAM" id="MobiDB-lite"/>
    </source>
</evidence>
<feature type="compositionally biased region" description="Polar residues" evidence="3">
    <location>
        <begin position="107"/>
        <end position="133"/>
    </location>
</feature>
<keyword evidence="2" id="KW-0833">Ubl conjugation pathway</keyword>
<sequence>MTRKRRLSDCTGPEKAAKRVHQAADEEEEPLDSILARIQEQEQSEQLARQLHQQWNDSSNGEGSGSSRRDVISVDDSYESDEALARRLASEWNEQDDDIIVLDVPTASPSSLQDQVKSGSSIGITSASPSGRASQGPPEDAVDSADVELEQHREVFVRIRQCTKCGKDVESPRGHVTYSPQVPPPSLLFLLHAVCTSCKTNHCRGCFSAISCSPSCKGKGKEKDSHCPAITCCAEIRAVALFEALGGFDRLYLGEQATAEARAKEATAKRKKSSGTVGPGGTGYSMGSRGYNYDSGRKGRGKSSSSLTSRNNTDALAAHWDELLVRALSTVTFFLPSPYSDSEKEYDILPHPSIAALISLSQLPDLLGRLLRNDSVTDWIARSDLYQSMLALLRRMADYELTLQALVNTRFEMKKSCGLEEWMWQDGDIVWERSDGRLIKTPPLYSHFQKLTKQSETFLTGASRMLEDGDHAEGEDTETMVKATSLCGDIITARDGIERAMKVMGKDPSTLHNERMSSSDRKGKGIDPMIELERKYAKACEHLAFKYVSLPNSPSFPGFHYARELQQTANATRNPKNRLHLIKELAVMATSLPTGIWVRPHEVRNDAIKVMIAGPEGTPYAGGLFEFDCFIPLEYPHSPPKMNLCTTGGGRVRFNPNLYNCGKVCLSLLGTWAGRPEEMWSPKSTLLQVLVSIQSMILIELPFFNEPGFGQANASDPRSIAYNKDITFHTTRWAIVEWLKDEHGNGMWADVIASHFTIWHSKIRKWCVSLLVTHGRCSSLGISFTALRDGRSPNRVSVTVLRLLLPQTFMPEDPCTPYRNTQSCKPRLALIFLRNMTKGSNGYVNGNWKIERYIVRS</sequence>
<dbReference type="Pfam" id="PF00179">
    <property type="entry name" value="UQ_con"/>
    <property type="match status" value="1"/>
</dbReference>
<evidence type="ECO:0000256" key="2">
    <source>
        <dbReference type="ARBA" id="ARBA00022786"/>
    </source>
</evidence>
<dbReference type="SMART" id="SM00212">
    <property type="entry name" value="UBCc"/>
    <property type="match status" value="1"/>
</dbReference>
<dbReference type="InterPro" id="IPR016135">
    <property type="entry name" value="UBQ-conjugating_enzyme/RWD"/>
</dbReference>
<dbReference type="Gene3D" id="3.10.110.10">
    <property type="entry name" value="Ubiquitin Conjugating Enzyme"/>
    <property type="match status" value="1"/>
</dbReference>
<dbReference type="PANTHER" id="PTHR46116:SF39">
    <property type="entry name" value="BACULOVIRAL IAP REPEAT-CONTAINING PROTEIN 6"/>
    <property type="match status" value="1"/>
</dbReference>
<evidence type="ECO:0000313" key="6">
    <source>
        <dbReference type="Proteomes" id="UP001497453"/>
    </source>
</evidence>